<dbReference type="InterPro" id="IPR042269">
    <property type="entry name" value="Ser_carbopepase_S28_SKS"/>
</dbReference>
<name>A0A7J6TIJ6_PEROL</name>
<keyword evidence="5" id="KW-0325">Glycoprotein</keyword>
<evidence type="ECO:0000313" key="6">
    <source>
        <dbReference type="EMBL" id="KAF4745119.1"/>
    </source>
</evidence>
<dbReference type="EMBL" id="JABANO010010470">
    <property type="protein sequence ID" value="KAF4745119.1"/>
    <property type="molecule type" value="Genomic_DNA"/>
</dbReference>
<dbReference type="AlphaFoldDB" id="A0A7J6TIJ6"/>
<protein>
    <submittedName>
        <fullName evidence="6">Thymus-specific serine protease</fullName>
    </submittedName>
</protein>
<keyword evidence="7" id="KW-1185">Reference proteome</keyword>
<keyword evidence="3" id="KW-0732">Signal</keyword>
<sequence length="557" mass="62435">TVQNIDATRLAPATLWPGEALSARGSTVMQLPRWSSLEIDDRYLIESTATAFSPMYSPVKLLASSATWLAYTMATEPTGPPQTDGAVNKPVWKRERFCEQYVDHSLGPRSERFCQYYYYTEHFVKKRGWGPPRILVGTSNMKRANPDDVEAEMMYCASALGAIPVLVEGRFSGSSLPVRDNSTSANLKELYTYDQMIGDIEQLVRSVSFFSGDAVGEMKEYPKIALFGHDHTGRIAAWGAHAHLHVINAAVSSSTPVKSVIENKDYNDLVAAAFENEMLGGSKECLEAVTTAHEVVGKHIVSRRGMAKLEEVFGLRKNHLKDFEDWWMWSSKGLLGFNMEENDPTCTSPYCNVARICSKMTAVGEEIKTQSRKSQDHHWLTALATIKKARLSADGTRELTRREIIEKARDPTNNDPEKLHWFIKCSQFPTFETCDLDSNCPWVRFADSSTFFYSLCRDAFGITEEEVRKASTSINRKHGGKGMNDAKGIISVNGEVDPWSSLTVAKSRPRSPVITQIPGASHATWSSPKNERQYSDFKKYYAEVYVALSDFMSYFSS</sequence>
<evidence type="ECO:0000256" key="3">
    <source>
        <dbReference type="ARBA" id="ARBA00022729"/>
    </source>
</evidence>
<dbReference type="GO" id="GO:0070008">
    <property type="term" value="F:serine-type exopeptidase activity"/>
    <property type="evidence" value="ECO:0007669"/>
    <property type="project" value="InterPro"/>
</dbReference>
<comment type="caution">
    <text evidence="6">The sequence shown here is derived from an EMBL/GenBank/DDBJ whole genome shotgun (WGS) entry which is preliminary data.</text>
</comment>
<evidence type="ECO:0000256" key="2">
    <source>
        <dbReference type="ARBA" id="ARBA00022670"/>
    </source>
</evidence>
<dbReference type="OMA" id="ARICSKM"/>
<dbReference type="PANTHER" id="PTHR11010:SF11">
    <property type="entry name" value="THYMUS-SPECIFIC SERINE PROTEASE"/>
    <property type="match status" value="1"/>
</dbReference>
<organism evidence="6 7">
    <name type="scientific">Perkinsus olseni</name>
    <name type="common">Perkinsus atlanticus</name>
    <dbReference type="NCBI Taxonomy" id="32597"/>
    <lineage>
        <taxon>Eukaryota</taxon>
        <taxon>Sar</taxon>
        <taxon>Alveolata</taxon>
        <taxon>Perkinsozoa</taxon>
        <taxon>Perkinsea</taxon>
        <taxon>Perkinsida</taxon>
        <taxon>Perkinsidae</taxon>
        <taxon>Perkinsus</taxon>
    </lineage>
</organism>
<dbReference type="Pfam" id="PF05577">
    <property type="entry name" value="Peptidase_S28"/>
    <property type="match status" value="1"/>
</dbReference>
<evidence type="ECO:0000313" key="7">
    <source>
        <dbReference type="Proteomes" id="UP000553632"/>
    </source>
</evidence>
<dbReference type="InterPro" id="IPR029058">
    <property type="entry name" value="AB_hydrolase_fold"/>
</dbReference>
<proteinExistence type="inferred from homology"/>
<feature type="non-terminal residue" evidence="6">
    <location>
        <position position="557"/>
    </location>
</feature>
<keyword evidence="4" id="KW-0378">Hydrolase</keyword>
<dbReference type="PANTHER" id="PTHR11010">
    <property type="entry name" value="PROTEASE S28 PRO-X CARBOXYPEPTIDASE-RELATED"/>
    <property type="match status" value="1"/>
</dbReference>
<accession>A0A7J6TIJ6</accession>
<reference evidence="6 7" key="1">
    <citation type="submission" date="2020-04" db="EMBL/GenBank/DDBJ databases">
        <title>Perkinsus olseni comparative genomics.</title>
        <authorList>
            <person name="Bogema D.R."/>
        </authorList>
    </citation>
    <scope>NUCLEOTIDE SEQUENCE [LARGE SCALE GENOMIC DNA]</scope>
    <source>
        <strain evidence="6 7">ATCC PRA-207</strain>
    </source>
</reference>
<keyword evidence="2 6" id="KW-0645">Protease</keyword>
<gene>
    <name evidence="6" type="primary">PRSS16_6</name>
    <name evidence="6" type="ORF">FOZ63_028573</name>
</gene>
<evidence type="ECO:0000256" key="4">
    <source>
        <dbReference type="ARBA" id="ARBA00022801"/>
    </source>
</evidence>
<evidence type="ECO:0000256" key="5">
    <source>
        <dbReference type="ARBA" id="ARBA00023180"/>
    </source>
</evidence>
<dbReference type="Gene3D" id="1.20.120.980">
    <property type="entry name" value="Serine carboxypeptidase S28, SKS domain"/>
    <property type="match status" value="1"/>
</dbReference>
<evidence type="ECO:0000256" key="1">
    <source>
        <dbReference type="ARBA" id="ARBA00011079"/>
    </source>
</evidence>
<comment type="similarity">
    <text evidence="1">Belongs to the peptidase S28 family.</text>
</comment>
<dbReference type="InterPro" id="IPR008758">
    <property type="entry name" value="Peptidase_S28"/>
</dbReference>
<dbReference type="GO" id="GO:0006508">
    <property type="term" value="P:proteolysis"/>
    <property type="evidence" value="ECO:0007669"/>
    <property type="project" value="UniProtKB-KW"/>
</dbReference>
<dbReference type="GO" id="GO:0008239">
    <property type="term" value="F:dipeptidyl-peptidase activity"/>
    <property type="evidence" value="ECO:0007669"/>
    <property type="project" value="TreeGrafter"/>
</dbReference>
<dbReference type="Proteomes" id="UP000553632">
    <property type="component" value="Unassembled WGS sequence"/>
</dbReference>
<dbReference type="Gene3D" id="3.40.50.1820">
    <property type="entry name" value="alpha/beta hydrolase"/>
    <property type="match status" value="1"/>
</dbReference>
<dbReference type="SUPFAM" id="SSF53474">
    <property type="entry name" value="alpha/beta-Hydrolases"/>
    <property type="match status" value="1"/>
</dbReference>